<dbReference type="RefSeq" id="XP_040771424.1">
    <property type="nucleotide sequence ID" value="XM_040925594.1"/>
</dbReference>
<proteinExistence type="predicted"/>
<dbReference type="AlphaFoldDB" id="A0A9P5CK69"/>
<accession>A0A9P5CK69</accession>
<feature type="transmembrane region" description="Helical" evidence="1">
    <location>
        <begin position="21"/>
        <end position="47"/>
    </location>
</feature>
<dbReference type="GeneID" id="63842723"/>
<dbReference type="EMBL" id="MU032352">
    <property type="protein sequence ID" value="KAF3760445.1"/>
    <property type="molecule type" value="Genomic_DNA"/>
</dbReference>
<sequence>MEKGVSNEKRRDHVQNRSHNLLAVASLGILCLVLLVVLLVVLLPVMATLDCEGPPSVAPGQADPADDQHLMREWAVLCVVRPCMTNQNPLPGAVSKAFSLPPRKGTKSVLLSLVCNSSPLPRLPPRSSPNTSLSVLHCTMFTAGSVLAHVQPTPPPFRRDFTWFPGLECCQAHQGKVKRQAKLATSVPHPM</sequence>
<evidence type="ECO:0000313" key="3">
    <source>
        <dbReference type="Proteomes" id="UP000803844"/>
    </source>
</evidence>
<keyword evidence="1" id="KW-0812">Transmembrane</keyword>
<protein>
    <submittedName>
        <fullName evidence="2">Uncharacterized protein</fullName>
    </submittedName>
</protein>
<gene>
    <name evidence="2" type="ORF">M406DRAFT_72938</name>
</gene>
<organism evidence="2 3">
    <name type="scientific">Cryphonectria parasitica (strain ATCC 38755 / EP155)</name>
    <dbReference type="NCBI Taxonomy" id="660469"/>
    <lineage>
        <taxon>Eukaryota</taxon>
        <taxon>Fungi</taxon>
        <taxon>Dikarya</taxon>
        <taxon>Ascomycota</taxon>
        <taxon>Pezizomycotina</taxon>
        <taxon>Sordariomycetes</taxon>
        <taxon>Sordariomycetidae</taxon>
        <taxon>Diaporthales</taxon>
        <taxon>Cryphonectriaceae</taxon>
        <taxon>Cryphonectria-Endothia species complex</taxon>
        <taxon>Cryphonectria</taxon>
    </lineage>
</organism>
<dbReference type="Proteomes" id="UP000803844">
    <property type="component" value="Unassembled WGS sequence"/>
</dbReference>
<keyword evidence="1" id="KW-0472">Membrane</keyword>
<evidence type="ECO:0000313" key="2">
    <source>
        <dbReference type="EMBL" id="KAF3760445.1"/>
    </source>
</evidence>
<evidence type="ECO:0000256" key="1">
    <source>
        <dbReference type="SAM" id="Phobius"/>
    </source>
</evidence>
<name>A0A9P5CK69_CRYP1</name>
<keyword evidence="1" id="KW-1133">Transmembrane helix</keyword>
<reference evidence="2" key="1">
    <citation type="journal article" date="2020" name="Phytopathology">
        <title>Genome sequence of the chestnut blight fungus Cryphonectria parasitica EP155: A fundamental resource for an archetypical invasive plant pathogen.</title>
        <authorList>
            <person name="Crouch J.A."/>
            <person name="Dawe A."/>
            <person name="Aerts A."/>
            <person name="Barry K."/>
            <person name="Churchill A.C.L."/>
            <person name="Grimwood J."/>
            <person name="Hillman B."/>
            <person name="Milgroom M.G."/>
            <person name="Pangilinan J."/>
            <person name="Smith M."/>
            <person name="Salamov A."/>
            <person name="Schmutz J."/>
            <person name="Yadav J."/>
            <person name="Grigoriev I.V."/>
            <person name="Nuss D."/>
        </authorList>
    </citation>
    <scope>NUCLEOTIDE SEQUENCE</scope>
    <source>
        <strain evidence="2">EP155</strain>
    </source>
</reference>
<keyword evidence="3" id="KW-1185">Reference proteome</keyword>
<comment type="caution">
    <text evidence="2">The sequence shown here is derived from an EMBL/GenBank/DDBJ whole genome shotgun (WGS) entry which is preliminary data.</text>
</comment>